<proteinExistence type="predicted"/>
<dbReference type="PANTHER" id="PTHR43685">
    <property type="entry name" value="GLYCOSYLTRANSFERASE"/>
    <property type="match status" value="1"/>
</dbReference>
<dbReference type="EC" id="2.4.-.-" evidence="2"/>
<dbReference type="SUPFAM" id="SSF53756">
    <property type="entry name" value="UDP-Glycosyltransferase/glycogen phosphorylase"/>
    <property type="match status" value="1"/>
</dbReference>
<reference evidence="2 3" key="1">
    <citation type="submission" date="2023-08" db="EMBL/GenBank/DDBJ databases">
        <title>Microbacterium aquilitoris sp. nov. and Microbacterium gwkjibeachense sp. nov., isolated from beach.</title>
        <authorList>
            <person name="Lee S.D."/>
            <person name="Yang H."/>
            <person name="Kim I."/>
        </authorList>
    </citation>
    <scope>NUCLEOTIDE SEQUENCE [LARGE SCALE GENOMIC DNA]</scope>
    <source>
        <strain evidence="2 3">KSW4-11</strain>
    </source>
</reference>
<keyword evidence="3" id="KW-1185">Reference proteome</keyword>
<dbReference type="CDD" id="cd00761">
    <property type="entry name" value="Glyco_tranf_GTA_type"/>
    <property type="match status" value="1"/>
</dbReference>
<sequence>MSPSPAVSIVMPLHNDSGTVAAALRTALDQTLRDIEVICVDDASTDATLAVVERIQEDDDRVRILRHSENRSALNARRTGVEAARAPYLLFLDGDDELDPRAAETACRAIVAADAEVLQFGVTVVDAHGQVGGSYERRLRPRFRRLDGSDVLPGLFPVDIAAQGQLWRYLFRTDLLRAAYSHIPESLSLQRVNDLPVMFLVASLAASVASIDDQLYRYHLGRGGSGHRVESLERARFYASAIDSIGAIGDAVDTIAASSPDPSRVTETYDGVRMWIIGYVCTQLLEKGARTIREDAVELLRSKVDEQDLLAAAGLHSPRSLLALMDGAGRQEIGVHDPRHVMLATSTFRTGGVSAVIAAQARIFHDAGYTVTIVARNGGSDPRAVPSGVDFVELPGGDIVARMRAWRTILRERSVDIVIDHQVLYTRYWPEFAIMTRAAGAATVGWLHNFVARPIYDGDDRLAIIEQRATLLAHLVTLSPLDVAYLKLRGITHTSFAPNPPSALLTERADPREPRKRAAGPLRLIWWGRLEEKTKRVTELIAVGAELRSVGVDFRMTLIGPDWDDMTAKKFNALAKRRGLHDAIRAVGPRHGRDLAREIDAADVFVSTSIIEGYQLTIAEAQSFGLPVFMYELPWLVLVKDNEGLVSAPQGDAGRLARALAQVSRDPDSYGRMSRGSLQAAQRARGEDFADLYRRIVTGRVHPSSSPDPTLQDAQQLLGLLRFYAEHANRPALRAAPHGQSALGTRLWATMAPAGRRAIARFPGLRPFVHRLKKRIGAD</sequence>
<dbReference type="Proteomes" id="UP001251849">
    <property type="component" value="Unassembled WGS sequence"/>
</dbReference>
<evidence type="ECO:0000259" key="1">
    <source>
        <dbReference type="Pfam" id="PF00535"/>
    </source>
</evidence>
<accession>A0ABU3GA14</accession>
<dbReference type="RefSeq" id="WP_311861493.1">
    <property type="nucleotide sequence ID" value="NZ_JAUZVV010000001.1"/>
</dbReference>
<dbReference type="Gene3D" id="3.40.50.2000">
    <property type="entry name" value="Glycogen Phosphorylase B"/>
    <property type="match status" value="2"/>
</dbReference>
<dbReference type="InterPro" id="IPR001173">
    <property type="entry name" value="Glyco_trans_2-like"/>
</dbReference>
<dbReference type="Pfam" id="PF13692">
    <property type="entry name" value="Glyco_trans_1_4"/>
    <property type="match status" value="1"/>
</dbReference>
<gene>
    <name evidence="2" type="ORF">Q9S71_07455</name>
</gene>
<keyword evidence="2" id="KW-0328">Glycosyltransferase</keyword>
<dbReference type="PANTHER" id="PTHR43685:SF2">
    <property type="entry name" value="GLYCOSYLTRANSFERASE 2-LIKE DOMAIN-CONTAINING PROTEIN"/>
    <property type="match status" value="1"/>
</dbReference>
<dbReference type="InterPro" id="IPR050834">
    <property type="entry name" value="Glycosyltransf_2"/>
</dbReference>
<evidence type="ECO:0000313" key="3">
    <source>
        <dbReference type="Proteomes" id="UP001251849"/>
    </source>
</evidence>
<dbReference type="InterPro" id="IPR029044">
    <property type="entry name" value="Nucleotide-diphossugar_trans"/>
</dbReference>
<dbReference type="Pfam" id="PF00535">
    <property type="entry name" value="Glycos_transf_2"/>
    <property type="match status" value="1"/>
</dbReference>
<dbReference type="Gene3D" id="3.90.550.10">
    <property type="entry name" value="Spore Coat Polysaccharide Biosynthesis Protein SpsA, Chain A"/>
    <property type="match status" value="1"/>
</dbReference>
<dbReference type="SUPFAM" id="SSF53448">
    <property type="entry name" value="Nucleotide-diphospho-sugar transferases"/>
    <property type="match status" value="1"/>
</dbReference>
<protein>
    <submittedName>
        <fullName evidence="2">Glycosyltransferase</fullName>
        <ecNumber evidence="2">2.4.-.-</ecNumber>
    </submittedName>
</protein>
<comment type="caution">
    <text evidence="2">The sequence shown here is derived from an EMBL/GenBank/DDBJ whole genome shotgun (WGS) entry which is preliminary data.</text>
</comment>
<keyword evidence="2" id="KW-0808">Transferase</keyword>
<feature type="domain" description="Glycosyltransferase 2-like" evidence="1">
    <location>
        <begin position="8"/>
        <end position="156"/>
    </location>
</feature>
<dbReference type="GO" id="GO:0016757">
    <property type="term" value="F:glycosyltransferase activity"/>
    <property type="evidence" value="ECO:0007669"/>
    <property type="project" value="UniProtKB-KW"/>
</dbReference>
<organism evidence="2 3">
    <name type="scientific">Microbacterium gawkjiense</name>
    <dbReference type="NCBI Taxonomy" id="3067309"/>
    <lineage>
        <taxon>Bacteria</taxon>
        <taxon>Bacillati</taxon>
        <taxon>Actinomycetota</taxon>
        <taxon>Actinomycetes</taxon>
        <taxon>Micrococcales</taxon>
        <taxon>Microbacteriaceae</taxon>
        <taxon>Microbacterium</taxon>
    </lineage>
</organism>
<dbReference type="EMBL" id="JAUZVV010000001">
    <property type="protein sequence ID" value="MDT3316659.1"/>
    <property type="molecule type" value="Genomic_DNA"/>
</dbReference>
<dbReference type="CDD" id="cd03801">
    <property type="entry name" value="GT4_PimA-like"/>
    <property type="match status" value="1"/>
</dbReference>
<name>A0ABU3GA14_9MICO</name>
<evidence type="ECO:0000313" key="2">
    <source>
        <dbReference type="EMBL" id="MDT3316659.1"/>
    </source>
</evidence>